<dbReference type="PROSITE" id="PS00999">
    <property type="entry name" value="SSI"/>
    <property type="match status" value="1"/>
</dbReference>
<dbReference type="SUPFAM" id="SSF55399">
    <property type="entry name" value="Subtilisin inhibitor"/>
    <property type="match status" value="1"/>
</dbReference>
<dbReference type="InterPro" id="IPR023549">
    <property type="entry name" value="Subtilisin_inhibitor"/>
</dbReference>
<dbReference type="InterPro" id="IPR036819">
    <property type="entry name" value="Subtilisin_inhibitor-like_sf"/>
</dbReference>
<feature type="chain" id="PRO_5046637634" evidence="9">
    <location>
        <begin position="30"/>
        <end position="133"/>
    </location>
</feature>
<dbReference type="PRINTS" id="PR00294">
    <property type="entry name" value="SSBTLNINHBTR"/>
</dbReference>
<dbReference type="EMBL" id="JBIAPI010000006">
    <property type="protein sequence ID" value="MFF3226033.1"/>
    <property type="molecule type" value="Genomic_DNA"/>
</dbReference>
<gene>
    <name evidence="11" type="ORF">ACFYV7_24760</name>
</gene>
<keyword evidence="4" id="KW-0964">Secreted</keyword>
<comment type="subunit">
    <text evidence="3">Homodimer.</text>
</comment>
<feature type="signal peptide" evidence="9">
    <location>
        <begin position="1"/>
        <end position="29"/>
    </location>
</feature>
<dbReference type="Proteomes" id="UP001601948">
    <property type="component" value="Unassembled WGS sequence"/>
</dbReference>
<reference evidence="11 12" key="1">
    <citation type="submission" date="2024-10" db="EMBL/GenBank/DDBJ databases">
        <title>The Natural Products Discovery Center: Release of the First 8490 Sequenced Strains for Exploring Actinobacteria Biosynthetic Diversity.</title>
        <authorList>
            <person name="Kalkreuter E."/>
            <person name="Kautsar S.A."/>
            <person name="Yang D."/>
            <person name="Bader C.D."/>
            <person name="Teijaro C.N."/>
            <person name="Fluegel L."/>
            <person name="Davis C.M."/>
            <person name="Simpson J.R."/>
            <person name="Lauterbach L."/>
            <person name="Steele A.D."/>
            <person name="Gui C."/>
            <person name="Meng S."/>
            <person name="Li G."/>
            <person name="Viehrig K."/>
            <person name="Ye F."/>
            <person name="Su P."/>
            <person name="Kiefer A.F."/>
            <person name="Nichols A."/>
            <person name="Cepeda A.J."/>
            <person name="Yan W."/>
            <person name="Fan B."/>
            <person name="Jiang Y."/>
            <person name="Adhikari A."/>
            <person name="Zheng C.-J."/>
            <person name="Schuster L."/>
            <person name="Cowan T.M."/>
            <person name="Smanski M.J."/>
            <person name="Chevrette M.G."/>
            <person name="De Carvalho L.P.S."/>
            <person name="Shen B."/>
        </authorList>
    </citation>
    <scope>NUCLEOTIDE SEQUENCE [LARGE SCALE GENOMIC DNA]</scope>
    <source>
        <strain evidence="11 12">NPDC003040</strain>
    </source>
</reference>
<feature type="domain" description="Subtilisin inhibitor" evidence="10">
    <location>
        <begin position="35"/>
        <end position="118"/>
    </location>
</feature>
<evidence type="ECO:0000259" key="10">
    <source>
        <dbReference type="Pfam" id="PF00720"/>
    </source>
</evidence>
<organism evidence="11 12">
    <name type="scientific">Nocardia suismassiliense</name>
    <dbReference type="NCBI Taxonomy" id="2077092"/>
    <lineage>
        <taxon>Bacteria</taxon>
        <taxon>Bacillati</taxon>
        <taxon>Actinomycetota</taxon>
        <taxon>Actinomycetes</taxon>
        <taxon>Mycobacteriales</taxon>
        <taxon>Nocardiaceae</taxon>
        <taxon>Nocardia</taxon>
    </lineage>
</organism>
<keyword evidence="5 8" id="KW-0646">Protease inhibitor</keyword>
<evidence type="ECO:0000313" key="12">
    <source>
        <dbReference type="Proteomes" id="UP001601948"/>
    </source>
</evidence>
<sequence length="133" mass="13787">MTTYSPRRILTICSLAIATAVLPLASADAAATPKSTLELTIISAAAQDARSATLTCGPAGGTHPRAKEACAALTAAKGQFDELEGDVSTCTTEYDSITATATGTWNGVAIEWQNTFANECELHGATVPVFFFD</sequence>
<evidence type="ECO:0000256" key="9">
    <source>
        <dbReference type="SAM" id="SignalP"/>
    </source>
</evidence>
<name>A0ABW6QYD8_9NOCA</name>
<evidence type="ECO:0000256" key="2">
    <source>
        <dbReference type="ARBA" id="ARBA00010472"/>
    </source>
</evidence>
<comment type="subcellular location">
    <subcellularLocation>
        <location evidence="1">Secreted</location>
    </subcellularLocation>
</comment>
<comment type="caution">
    <text evidence="11">The sequence shown here is derived from an EMBL/GenBank/DDBJ whole genome shotgun (WGS) entry which is preliminary data.</text>
</comment>
<evidence type="ECO:0000256" key="3">
    <source>
        <dbReference type="ARBA" id="ARBA00011738"/>
    </source>
</evidence>
<evidence type="ECO:0000256" key="1">
    <source>
        <dbReference type="ARBA" id="ARBA00004613"/>
    </source>
</evidence>
<keyword evidence="6 8" id="KW-0722">Serine protease inhibitor</keyword>
<evidence type="ECO:0000256" key="5">
    <source>
        <dbReference type="ARBA" id="ARBA00022690"/>
    </source>
</evidence>
<dbReference type="InterPro" id="IPR020054">
    <property type="entry name" value="Prot_inh_SSI_I16_CS"/>
</dbReference>
<evidence type="ECO:0000256" key="7">
    <source>
        <dbReference type="ARBA" id="ARBA00023157"/>
    </source>
</evidence>
<evidence type="ECO:0000313" key="11">
    <source>
        <dbReference type="EMBL" id="MFF3226033.1"/>
    </source>
</evidence>
<dbReference type="Pfam" id="PF00720">
    <property type="entry name" value="SSI"/>
    <property type="match status" value="1"/>
</dbReference>
<evidence type="ECO:0000256" key="6">
    <source>
        <dbReference type="ARBA" id="ARBA00022900"/>
    </source>
</evidence>
<proteinExistence type="inferred from homology"/>
<keyword evidence="7" id="KW-1015">Disulfide bond</keyword>
<dbReference type="Gene3D" id="3.30.350.10">
    <property type="entry name" value="Subtilisin inhibitor-like"/>
    <property type="match status" value="1"/>
</dbReference>
<protein>
    <submittedName>
        <fullName evidence="11">SSI family serine proteinase inhibitor</fullName>
    </submittedName>
</protein>
<keyword evidence="12" id="KW-1185">Reference proteome</keyword>
<dbReference type="InterPro" id="IPR000691">
    <property type="entry name" value="Prot_inh_I16_SSI"/>
</dbReference>
<accession>A0ABW6QYD8</accession>
<comment type="similarity">
    <text evidence="2 8">Belongs to the protease inhibitor I16 (SSI) family.</text>
</comment>
<evidence type="ECO:0000256" key="4">
    <source>
        <dbReference type="ARBA" id="ARBA00022525"/>
    </source>
</evidence>
<keyword evidence="9" id="KW-0732">Signal</keyword>
<dbReference type="RefSeq" id="WP_387720949.1">
    <property type="nucleotide sequence ID" value="NZ_JBIAPI010000006.1"/>
</dbReference>
<evidence type="ECO:0000256" key="8">
    <source>
        <dbReference type="RuleBase" id="RU003471"/>
    </source>
</evidence>